<dbReference type="EMBL" id="LJQD01000150">
    <property type="protein sequence ID" value="KPW97807.1"/>
    <property type="molecule type" value="Genomic_DNA"/>
</dbReference>
<protein>
    <recommendedName>
        <fullName evidence="3">HNH endonuclease</fullName>
    </recommendedName>
</protein>
<evidence type="ECO:0000313" key="2">
    <source>
        <dbReference type="Proteomes" id="UP000050381"/>
    </source>
</evidence>
<name>A0A0P9N6G6_PSESX</name>
<dbReference type="PATRIC" id="fig|264450.4.peg.3410"/>
<sequence length="280" mass="31353">MVMRLTPPDSDNDGYIDGVVAQRQGGVNAGFFTNLAPGWKSRVEAYKDASGDPCVLKPWPDVQGHATKFHNLYLKPAEDSVQGPVLQGLRSRELQLCPACGEDGTPNTLDHYLPKQPYPEFSITACNLFPMCDICQGEKGTATVNAANERLFLHPYFDMFTDVQVFCLSIGRPFEAPHTICLEPYSGLRAAQHALVARHLYELGIGRRYNHFFKSEYIRLLRLVKSIRQKGQNVRTQLDTFCEYALHKSVNSWGHVFYTGVIADAALMDYLETGVLPAHL</sequence>
<proteinExistence type="predicted"/>
<gene>
    <name evidence="1" type="ORF">ALO79_02818</name>
</gene>
<accession>A0A0P9N6G6</accession>
<organism evidence="1 2">
    <name type="scientific">Pseudomonas syringae pv. castaneae</name>
    <dbReference type="NCBI Taxonomy" id="264450"/>
    <lineage>
        <taxon>Bacteria</taxon>
        <taxon>Pseudomonadati</taxon>
        <taxon>Pseudomonadota</taxon>
        <taxon>Gammaproteobacteria</taxon>
        <taxon>Pseudomonadales</taxon>
        <taxon>Pseudomonadaceae</taxon>
        <taxon>Pseudomonas</taxon>
        <taxon>Pseudomonas syringae</taxon>
    </lineage>
</organism>
<evidence type="ECO:0008006" key="3">
    <source>
        <dbReference type="Google" id="ProtNLM"/>
    </source>
</evidence>
<comment type="caution">
    <text evidence="1">The sequence shown here is derived from an EMBL/GenBank/DDBJ whole genome shotgun (WGS) entry which is preliminary data.</text>
</comment>
<dbReference type="Proteomes" id="UP000050381">
    <property type="component" value="Unassembled WGS sequence"/>
</dbReference>
<reference evidence="1 2" key="1">
    <citation type="submission" date="2015-09" db="EMBL/GenBank/DDBJ databases">
        <title>Genome announcement of multiple Pseudomonas syringae strains.</title>
        <authorList>
            <person name="Thakur S."/>
            <person name="Wang P.W."/>
            <person name="Gong Y."/>
            <person name="Weir B.S."/>
            <person name="Guttman D.S."/>
        </authorList>
    </citation>
    <scope>NUCLEOTIDE SEQUENCE [LARGE SCALE GENOMIC DNA]</scope>
    <source>
        <strain evidence="1 2">ICMP9419</strain>
    </source>
</reference>
<evidence type="ECO:0000313" key="1">
    <source>
        <dbReference type="EMBL" id="KPW97807.1"/>
    </source>
</evidence>
<dbReference type="AlphaFoldDB" id="A0A0P9N6G6"/>